<dbReference type="InterPro" id="IPR000086">
    <property type="entry name" value="NUDIX_hydrolase_dom"/>
</dbReference>
<dbReference type="InterPro" id="IPR015797">
    <property type="entry name" value="NUDIX_hydrolase-like_dom_sf"/>
</dbReference>
<name>A0A1I6DI50_9RHOB</name>
<evidence type="ECO:0000256" key="1">
    <source>
        <dbReference type="ARBA" id="ARBA00001946"/>
    </source>
</evidence>
<dbReference type="GO" id="GO:0046872">
    <property type="term" value="F:metal ion binding"/>
    <property type="evidence" value="ECO:0007669"/>
    <property type="project" value="UniProtKB-KW"/>
</dbReference>
<dbReference type="GO" id="GO:0016740">
    <property type="term" value="F:transferase activity"/>
    <property type="evidence" value="ECO:0007669"/>
    <property type="project" value="UniProtKB-KW"/>
</dbReference>
<dbReference type="OrthoDB" id="5292471at2"/>
<reference evidence="8 9" key="1">
    <citation type="submission" date="2016-10" db="EMBL/GenBank/DDBJ databases">
        <authorList>
            <person name="de Groot N.N."/>
        </authorList>
    </citation>
    <scope>NUCLEOTIDE SEQUENCE [LARGE SCALE GENOMIC DNA]</scope>
    <source>
        <strain evidence="9">KMM 9023,NRIC 0796,JCM 17311,KCTC 23692</strain>
    </source>
</reference>
<dbReference type="RefSeq" id="WP_092078364.1">
    <property type="nucleotide sequence ID" value="NZ_FOYI01000003.1"/>
</dbReference>
<feature type="binding site" evidence="5">
    <location>
        <position position="284"/>
    </location>
    <ligand>
        <name>Mg(2+)</name>
        <dbReference type="ChEBI" id="CHEBI:18420"/>
        <label>1</label>
    </ligand>
</feature>
<dbReference type="EMBL" id="FOYI01000003">
    <property type="protein sequence ID" value="SFR05113.1"/>
    <property type="molecule type" value="Genomic_DNA"/>
</dbReference>
<dbReference type="InterPro" id="IPR013024">
    <property type="entry name" value="GGCT-like"/>
</dbReference>
<keyword evidence="9" id="KW-1185">Reference proteome</keyword>
<feature type="domain" description="Nudix hydrolase" evidence="7">
    <location>
        <begin position="226"/>
        <end position="366"/>
    </location>
</feature>
<gene>
    <name evidence="8" type="ORF">SAMN04515673_103305</name>
</gene>
<evidence type="ECO:0000256" key="3">
    <source>
        <dbReference type="ARBA" id="ARBA00022801"/>
    </source>
</evidence>
<dbReference type="CDD" id="cd06661">
    <property type="entry name" value="GGCT_like"/>
    <property type="match status" value="1"/>
</dbReference>
<dbReference type="Pfam" id="PF00293">
    <property type="entry name" value="NUDIX"/>
    <property type="match status" value="1"/>
</dbReference>
<dbReference type="Pfam" id="PF06094">
    <property type="entry name" value="GGACT"/>
    <property type="match status" value="1"/>
</dbReference>
<protein>
    <recommendedName>
        <fullName evidence="4">Putative gamma-glutamylcyclotransferase</fullName>
    </recommendedName>
</protein>
<dbReference type="AlphaFoldDB" id="A0A1I6DI50"/>
<dbReference type="SUPFAM" id="SSF55811">
    <property type="entry name" value="Nudix"/>
    <property type="match status" value="1"/>
</dbReference>
<dbReference type="PANTHER" id="PTHR31544">
    <property type="entry name" value="AIG2-LIKE PROTEIN D"/>
    <property type="match status" value="1"/>
</dbReference>
<sequence>MTNAVFLYGTLRHDPLRRIVLGRESALSPARLDGVALCPVAGGAYPVIRSAPGSVVEGALLVDASAEDLARLDFYESPFGYARAPCEVRLTGTVSGPDAEQVATVYLPDSEPETRPGVWSLEDWAEADGALTCDAATEFMGHFARPDAEPARMAALYPYFRARAWAQRLARALRPRRQQTPMGRADIDIAHRAPLYNGFFRLDGFTLSHRRFDGRWSTPIERECFIAYDAALVLPYDPVADLVLLVEQLRFGPVLRGDPAPWTLEPIAGLVDADEAPEDCARREALEEAGLRLDRLEPMMRAYSAPGYSTEFFHYFLALTDLSDHQAGLGGLAQEHEDIRSHLLSFDAAMALLDSGEINAGPLAAMLLWLARERGRLRAAG</sequence>
<dbReference type="CDD" id="cd24155">
    <property type="entry name" value="NUDIX_ADPRase"/>
    <property type="match status" value="1"/>
</dbReference>
<feature type="binding site" evidence="5">
    <location>
        <position position="268"/>
    </location>
    <ligand>
        <name>Mg(2+)</name>
        <dbReference type="ChEBI" id="CHEBI:18420"/>
        <label>1</label>
    </ligand>
</feature>
<dbReference type="InterPro" id="IPR036568">
    <property type="entry name" value="GGCT-like_sf"/>
</dbReference>
<evidence type="ECO:0000256" key="4">
    <source>
        <dbReference type="ARBA" id="ARBA00030602"/>
    </source>
</evidence>
<feature type="binding site" evidence="5">
    <location>
        <position position="337"/>
    </location>
    <ligand>
        <name>Mg(2+)</name>
        <dbReference type="ChEBI" id="CHEBI:18420"/>
        <label>1</label>
    </ligand>
</feature>
<evidence type="ECO:0000256" key="5">
    <source>
        <dbReference type="PIRSR" id="PIRSR604385-2"/>
    </source>
</evidence>
<dbReference type="SUPFAM" id="SSF110857">
    <property type="entry name" value="Gamma-glutamyl cyclotransferase-like"/>
    <property type="match status" value="1"/>
</dbReference>
<feature type="short sequence motif" description="Nudix box" evidence="6">
    <location>
        <begin position="269"/>
        <end position="291"/>
    </location>
</feature>
<dbReference type="STRING" id="871652.SAMN04515673_103305"/>
<keyword evidence="3" id="KW-0378">Hydrolase</keyword>
<comment type="cofactor">
    <cofactor evidence="1 5">
        <name>Mg(2+)</name>
        <dbReference type="ChEBI" id="CHEBI:18420"/>
    </cofactor>
</comment>
<dbReference type="InterPro" id="IPR004385">
    <property type="entry name" value="NDP_pyrophosphatase"/>
</dbReference>
<proteinExistence type="predicted"/>
<keyword evidence="5" id="KW-0460">Magnesium</keyword>
<dbReference type="Proteomes" id="UP000199302">
    <property type="component" value="Unassembled WGS sequence"/>
</dbReference>
<dbReference type="PROSITE" id="PS00893">
    <property type="entry name" value="NUDIX_BOX"/>
    <property type="match status" value="1"/>
</dbReference>
<dbReference type="Gene3D" id="3.10.490.10">
    <property type="entry name" value="Gamma-glutamyl cyclotransferase-like"/>
    <property type="match status" value="1"/>
</dbReference>
<evidence type="ECO:0000256" key="2">
    <source>
        <dbReference type="ARBA" id="ARBA00022679"/>
    </source>
</evidence>
<feature type="binding site" evidence="5">
    <location>
        <position position="288"/>
    </location>
    <ligand>
        <name>Mg(2+)</name>
        <dbReference type="ChEBI" id="CHEBI:18420"/>
        <label>1</label>
    </ligand>
</feature>
<accession>A0A1I6DI50</accession>
<dbReference type="InterPro" id="IPR009288">
    <property type="entry name" value="AIG2-like_dom"/>
</dbReference>
<dbReference type="InterPro" id="IPR045038">
    <property type="entry name" value="AIG2-like"/>
</dbReference>
<evidence type="ECO:0000259" key="7">
    <source>
        <dbReference type="PROSITE" id="PS51462"/>
    </source>
</evidence>
<dbReference type="PANTHER" id="PTHR31544:SF2">
    <property type="entry name" value="AIG2-LIKE PROTEIN D"/>
    <property type="match status" value="1"/>
</dbReference>
<dbReference type="GO" id="GO:0016818">
    <property type="term" value="F:hydrolase activity, acting on acid anhydrides, in phosphorus-containing anhydrides"/>
    <property type="evidence" value="ECO:0007669"/>
    <property type="project" value="InterPro"/>
</dbReference>
<keyword evidence="2" id="KW-0808">Transferase</keyword>
<keyword evidence="5" id="KW-0479">Metal-binding</keyword>
<organism evidence="8 9">
    <name type="scientific">Poseidonocella sedimentorum</name>
    <dbReference type="NCBI Taxonomy" id="871652"/>
    <lineage>
        <taxon>Bacteria</taxon>
        <taxon>Pseudomonadati</taxon>
        <taxon>Pseudomonadota</taxon>
        <taxon>Alphaproteobacteria</taxon>
        <taxon>Rhodobacterales</taxon>
        <taxon>Roseobacteraceae</taxon>
        <taxon>Poseidonocella</taxon>
    </lineage>
</organism>
<dbReference type="PROSITE" id="PS51462">
    <property type="entry name" value="NUDIX"/>
    <property type="match status" value="1"/>
</dbReference>
<evidence type="ECO:0000313" key="9">
    <source>
        <dbReference type="Proteomes" id="UP000199302"/>
    </source>
</evidence>
<evidence type="ECO:0000256" key="6">
    <source>
        <dbReference type="PIRSR" id="PIRSR604385-3"/>
    </source>
</evidence>
<evidence type="ECO:0000313" key="8">
    <source>
        <dbReference type="EMBL" id="SFR05113.1"/>
    </source>
</evidence>
<dbReference type="NCBIfam" id="TIGR00052">
    <property type="entry name" value="nudix-type nucleoside diphosphatase, YffH/AdpP family"/>
    <property type="match status" value="1"/>
</dbReference>
<dbReference type="Gene3D" id="3.90.79.10">
    <property type="entry name" value="Nucleoside Triphosphate Pyrophosphohydrolase"/>
    <property type="match status" value="1"/>
</dbReference>
<dbReference type="InterPro" id="IPR020084">
    <property type="entry name" value="NUDIX_hydrolase_CS"/>
</dbReference>